<proteinExistence type="predicted"/>
<name>A0ABQ4ZQ00_9ASTR</name>
<accession>A0ABQ4ZQ00</accession>
<evidence type="ECO:0000313" key="2">
    <source>
        <dbReference type="Proteomes" id="UP001151760"/>
    </source>
</evidence>
<sequence>MMVRVLTSAINATSLTVTSPVTVRGKGNANNNQPEGHRIGSEIYLWVVEFTGHYPVDCRRRENNKGNRGNQAGNNRAPAKVYVVGNAGGKPDNVVADLRVFPLTRQVDFQIDLVPGAAPIARAPYRLGLRNDELSEHTEGSYRQGFIRHSSTPHGISQLRVREEGYIRRLPSDSLWSYEFQRKQEHETHLKIIIGFDVEEALLIEGTSWDPSKIESLRTGHVSLSVGQQRIRQFLGLAGYYRRFIEGSEDFIALLDAFEEGFGRCVDAERKSDFLCITTVEDS</sequence>
<keyword evidence="2" id="KW-1185">Reference proteome</keyword>
<gene>
    <name evidence="1" type="ORF">Tco_0773539</name>
</gene>
<protein>
    <recommendedName>
        <fullName evidence="3">Reverse transcriptase</fullName>
    </recommendedName>
</protein>
<comment type="caution">
    <text evidence="1">The sequence shown here is derived from an EMBL/GenBank/DDBJ whole genome shotgun (WGS) entry which is preliminary data.</text>
</comment>
<dbReference type="SUPFAM" id="SSF56672">
    <property type="entry name" value="DNA/RNA polymerases"/>
    <property type="match status" value="1"/>
</dbReference>
<reference evidence="1" key="1">
    <citation type="journal article" date="2022" name="Int. J. Mol. Sci.">
        <title>Draft Genome of Tanacetum Coccineum: Genomic Comparison of Closely Related Tanacetum-Family Plants.</title>
        <authorList>
            <person name="Yamashiro T."/>
            <person name="Shiraishi A."/>
            <person name="Nakayama K."/>
            <person name="Satake H."/>
        </authorList>
    </citation>
    <scope>NUCLEOTIDE SEQUENCE</scope>
</reference>
<organism evidence="1 2">
    <name type="scientific">Tanacetum coccineum</name>
    <dbReference type="NCBI Taxonomy" id="301880"/>
    <lineage>
        <taxon>Eukaryota</taxon>
        <taxon>Viridiplantae</taxon>
        <taxon>Streptophyta</taxon>
        <taxon>Embryophyta</taxon>
        <taxon>Tracheophyta</taxon>
        <taxon>Spermatophyta</taxon>
        <taxon>Magnoliopsida</taxon>
        <taxon>eudicotyledons</taxon>
        <taxon>Gunneridae</taxon>
        <taxon>Pentapetalae</taxon>
        <taxon>asterids</taxon>
        <taxon>campanulids</taxon>
        <taxon>Asterales</taxon>
        <taxon>Asteraceae</taxon>
        <taxon>Asteroideae</taxon>
        <taxon>Anthemideae</taxon>
        <taxon>Anthemidinae</taxon>
        <taxon>Tanacetum</taxon>
    </lineage>
</organism>
<dbReference type="EMBL" id="BQNB010011464">
    <property type="protein sequence ID" value="GJS90903.1"/>
    <property type="molecule type" value="Genomic_DNA"/>
</dbReference>
<dbReference type="Proteomes" id="UP001151760">
    <property type="component" value="Unassembled WGS sequence"/>
</dbReference>
<evidence type="ECO:0008006" key="3">
    <source>
        <dbReference type="Google" id="ProtNLM"/>
    </source>
</evidence>
<evidence type="ECO:0000313" key="1">
    <source>
        <dbReference type="EMBL" id="GJS90903.1"/>
    </source>
</evidence>
<reference evidence="1" key="2">
    <citation type="submission" date="2022-01" db="EMBL/GenBank/DDBJ databases">
        <authorList>
            <person name="Yamashiro T."/>
            <person name="Shiraishi A."/>
            <person name="Satake H."/>
            <person name="Nakayama K."/>
        </authorList>
    </citation>
    <scope>NUCLEOTIDE SEQUENCE</scope>
</reference>
<dbReference type="InterPro" id="IPR043502">
    <property type="entry name" value="DNA/RNA_pol_sf"/>
</dbReference>